<dbReference type="Pfam" id="PF00012">
    <property type="entry name" value="HSP70"/>
    <property type="match status" value="1"/>
</dbReference>
<dbReference type="GO" id="GO:0005788">
    <property type="term" value="C:endoplasmic reticulum lumen"/>
    <property type="evidence" value="ECO:0007669"/>
    <property type="project" value="UniProtKB-SubCell"/>
</dbReference>
<keyword evidence="6" id="KW-0067">ATP-binding</keyword>
<dbReference type="Gene3D" id="1.20.1270.10">
    <property type="match status" value="1"/>
</dbReference>
<accession>A0A5E4NQ08</accession>
<dbReference type="PANTHER" id="PTHR45639:SF3">
    <property type="entry name" value="HYPOXIA UP-REGULATED PROTEIN 1"/>
    <property type="match status" value="1"/>
</dbReference>
<feature type="compositionally biased region" description="Basic and acidic residues" evidence="9">
    <location>
        <begin position="949"/>
        <end position="962"/>
    </location>
</feature>
<evidence type="ECO:0000256" key="5">
    <source>
        <dbReference type="ARBA" id="ARBA00022824"/>
    </source>
</evidence>
<evidence type="ECO:0000256" key="9">
    <source>
        <dbReference type="SAM" id="MobiDB-lite"/>
    </source>
</evidence>
<evidence type="ECO:0000256" key="4">
    <source>
        <dbReference type="ARBA" id="ARBA00022741"/>
    </source>
</evidence>
<gene>
    <name evidence="11" type="ORF">CINCED_3A006354</name>
</gene>
<name>A0A5E4NQ08_9HEMI</name>
<dbReference type="InterPro" id="IPR013126">
    <property type="entry name" value="Hsp_70_fam"/>
</dbReference>
<comment type="subcellular location">
    <subcellularLocation>
        <location evidence="1">Endoplasmic reticulum lumen</location>
    </subcellularLocation>
</comment>
<dbReference type="SUPFAM" id="SSF53067">
    <property type="entry name" value="Actin-like ATPase domain"/>
    <property type="match status" value="2"/>
</dbReference>
<reference evidence="11 12" key="1">
    <citation type="submission" date="2019-08" db="EMBL/GenBank/DDBJ databases">
        <authorList>
            <person name="Alioto T."/>
            <person name="Alioto T."/>
            <person name="Gomez Garrido J."/>
        </authorList>
    </citation>
    <scope>NUCLEOTIDE SEQUENCE [LARGE SCALE GENOMIC DNA]</scope>
</reference>
<sequence length="962" mass="107776">MDIPLWKCVTALSTFMILCFQITNVHSLAVMSVDLGSEWMKVAIVSPGVPMEIALNKESKRKTPTAIAFRNGERTFGEDALTVGVRFPSNCYIYFIDLLGKQIDNPVVDLYKKRFPYYNIIPDPKRNTVVFKHGESDEQFSPEELVAMMLEKAREFAQDSAGQAINEVVISVPGYFGQAERSAVLKAAEIAGIKVLQLINSYTAAALNYGIFRTKSFNETSPMYMMFYDMGAYGTQATVVSYQLVKSKDRIAPELQPQLTVLGIGYERNLGGLEIQLRLRDYLATKFNDLKLTSNDVTKNPRSMAKLFKEAGRLKNVLSANTEHFAQVEGLIDEKDMRIKVTRDVLEDLCKDLFDKVVIPAQRALESSGLTIELIEQVMLAGAGTRVPKVQERLAKDLKSGQSLGRSLNTDEAAALGAVYKAADLSNGFKVKAFITKDATLFPIQVTFDKELIDEDKPAKQVKRILFGLMNPYPQRKIITFNKHQQDFDFTVGYADLSHLDENEIKCLGSLSLSNIKLNGVRDAYTKHQSQEGVDTKGIKAHFAMDDSGILILQNVELLIEKTVVGDQEEESTLSKIGNTISNLFKGPDEILKEEKPVHETPEEGPIHQSSNTTINSTETIDQTNSTEQLKLNDTIPALNLKKNLKVVAVKETIDVNHEYLFVLPAQGDNLQSSIKKIIELKQIDLAKSRKETSLNNLETAIIETRERLEQPNYASSATDLETQSILDKCSEISNWLEDDGFGANAEVLDSKFEDLRKIVMPVWERTFEHLERPARLDALNGAINNSNSFLEKIKNTTLDETPFTQVEIDTLEKLISDIKIWRDKQVEEQEKLPKSVDPVLTLQTISLKHSSIEREMRYLMNKFTSWKPKKKEDPKPKAPTSTSSSEKAKSPDQQENDTIIITDSEGGEVDKPEAVEPINNTVKGNANIENQIKSEDTKPSEPSTVEPTKTDEKNGDTHTEL</sequence>
<feature type="signal peptide" evidence="10">
    <location>
        <begin position="1"/>
        <end position="27"/>
    </location>
</feature>
<dbReference type="InterPro" id="IPR029048">
    <property type="entry name" value="HSP70_C_sf"/>
</dbReference>
<dbReference type="GO" id="GO:0030968">
    <property type="term" value="P:endoplasmic reticulum unfolded protein response"/>
    <property type="evidence" value="ECO:0007669"/>
    <property type="project" value="TreeGrafter"/>
</dbReference>
<evidence type="ECO:0000256" key="6">
    <source>
        <dbReference type="ARBA" id="ARBA00022840"/>
    </source>
</evidence>
<dbReference type="GO" id="GO:0005524">
    <property type="term" value="F:ATP binding"/>
    <property type="evidence" value="ECO:0007669"/>
    <property type="project" value="UniProtKB-KW"/>
</dbReference>
<dbReference type="EMBL" id="CABPRJ010002370">
    <property type="protein sequence ID" value="VVC43516.1"/>
    <property type="molecule type" value="Genomic_DNA"/>
</dbReference>
<dbReference type="PRINTS" id="PR00301">
    <property type="entry name" value="HEATSHOCK70"/>
</dbReference>
<dbReference type="AlphaFoldDB" id="A0A5E4NQ08"/>
<keyword evidence="3 10" id="KW-0732">Signal</keyword>
<organism evidence="11 12">
    <name type="scientific">Cinara cedri</name>
    <dbReference type="NCBI Taxonomy" id="506608"/>
    <lineage>
        <taxon>Eukaryota</taxon>
        <taxon>Metazoa</taxon>
        <taxon>Ecdysozoa</taxon>
        <taxon>Arthropoda</taxon>
        <taxon>Hexapoda</taxon>
        <taxon>Insecta</taxon>
        <taxon>Pterygota</taxon>
        <taxon>Neoptera</taxon>
        <taxon>Paraneoptera</taxon>
        <taxon>Hemiptera</taxon>
        <taxon>Sternorrhyncha</taxon>
        <taxon>Aphidomorpha</taxon>
        <taxon>Aphidoidea</taxon>
        <taxon>Aphididae</taxon>
        <taxon>Lachninae</taxon>
        <taxon>Cinara</taxon>
    </lineage>
</organism>
<evidence type="ECO:0000256" key="8">
    <source>
        <dbReference type="ARBA" id="ARBA00040503"/>
    </source>
</evidence>
<feature type="region of interest" description="Disordered" evidence="9">
    <location>
        <begin position="597"/>
        <end position="616"/>
    </location>
</feature>
<evidence type="ECO:0000256" key="2">
    <source>
        <dbReference type="ARBA" id="ARBA00007381"/>
    </source>
</evidence>
<dbReference type="InterPro" id="IPR029047">
    <property type="entry name" value="HSP70_peptide-bd_sf"/>
</dbReference>
<keyword evidence="4" id="KW-0547">Nucleotide-binding</keyword>
<keyword evidence="5" id="KW-0256">Endoplasmic reticulum</keyword>
<feature type="chain" id="PRO_5022785753" description="Hypoxia up-regulated protein 1" evidence="10">
    <location>
        <begin position="28"/>
        <end position="962"/>
    </location>
</feature>
<keyword evidence="7" id="KW-0143">Chaperone</keyword>
<dbReference type="PANTHER" id="PTHR45639">
    <property type="entry name" value="HSC70CB, ISOFORM G-RELATED"/>
    <property type="match status" value="1"/>
</dbReference>
<evidence type="ECO:0000256" key="3">
    <source>
        <dbReference type="ARBA" id="ARBA00022729"/>
    </source>
</evidence>
<evidence type="ECO:0000256" key="10">
    <source>
        <dbReference type="SAM" id="SignalP"/>
    </source>
</evidence>
<dbReference type="GO" id="GO:0034663">
    <property type="term" value="C:endoplasmic reticulum chaperone complex"/>
    <property type="evidence" value="ECO:0007669"/>
    <property type="project" value="TreeGrafter"/>
</dbReference>
<feature type="compositionally biased region" description="Basic and acidic residues" evidence="9">
    <location>
        <begin position="597"/>
        <end position="606"/>
    </location>
</feature>
<dbReference type="Gene3D" id="3.30.420.40">
    <property type="match status" value="2"/>
</dbReference>
<evidence type="ECO:0000313" key="11">
    <source>
        <dbReference type="EMBL" id="VVC43516.1"/>
    </source>
</evidence>
<proteinExistence type="inferred from homology"/>
<protein>
    <recommendedName>
        <fullName evidence="8">Hypoxia up-regulated protein 1</fullName>
    </recommendedName>
</protein>
<comment type="similarity">
    <text evidence="2">Belongs to the heat shock protein 70 family.</text>
</comment>
<dbReference type="Gene3D" id="3.90.640.10">
    <property type="entry name" value="Actin, Chain A, domain 4"/>
    <property type="match status" value="1"/>
</dbReference>
<feature type="region of interest" description="Disordered" evidence="9">
    <location>
        <begin position="868"/>
        <end position="962"/>
    </location>
</feature>
<feature type="compositionally biased region" description="Polar residues" evidence="9">
    <location>
        <begin position="919"/>
        <end position="932"/>
    </location>
</feature>
<dbReference type="SUPFAM" id="SSF100934">
    <property type="entry name" value="Heat shock protein 70kD (HSP70), C-terminal subdomain"/>
    <property type="match status" value="1"/>
</dbReference>
<dbReference type="FunFam" id="3.30.30.30:FF:000004">
    <property type="entry name" value="hypoxia up-regulated protein 1"/>
    <property type="match status" value="1"/>
</dbReference>
<dbReference type="Gene3D" id="2.60.34.10">
    <property type="entry name" value="Substrate Binding Domain Of DNAk, Chain A, domain 1"/>
    <property type="match status" value="1"/>
</dbReference>
<dbReference type="GO" id="GO:0140662">
    <property type="term" value="F:ATP-dependent protein folding chaperone"/>
    <property type="evidence" value="ECO:0007669"/>
    <property type="project" value="InterPro"/>
</dbReference>
<keyword evidence="11" id="KW-0346">Stress response</keyword>
<dbReference type="InterPro" id="IPR043129">
    <property type="entry name" value="ATPase_NBD"/>
</dbReference>
<dbReference type="CDD" id="cd10230">
    <property type="entry name" value="ASKHA_NBD_HSP70_HYOU1"/>
    <property type="match status" value="1"/>
</dbReference>
<evidence type="ECO:0000256" key="1">
    <source>
        <dbReference type="ARBA" id="ARBA00004319"/>
    </source>
</evidence>
<dbReference type="Gene3D" id="3.30.30.30">
    <property type="match status" value="1"/>
</dbReference>
<evidence type="ECO:0000313" key="12">
    <source>
        <dbReference type="Proteomes" id="UP000325440"/>
    </source>
</evidence>
<dbReference type="OrthoDB" id="10262720at2759"/>
<keyword evidence="12" id="KW-1185">Reference proteome</keyword>
<dbReference type="Proteomes" id="UP000325440">
    <property type="component" value="Unassembled WGS sequence"/>
</dbReference>
<evidence type="ECO:0000256" key="7">
    <source>
        <dbReference type="ARBA" id="ARBA00023186"/>
    </source>
</evidence>